<name>A0ABS3L9M3_9ENTE</name>
<reference evidence="6 7" key="1">
    <citation type="submission" date="2021-03" db="EMBL/GenBank/DDBJ databases">
        <title>Enterococcal diversity collection.</title>
        <authorList>
            <person name="Gilmore M.S."/>
            <person name="Schwartzman J."/>
            <person name="Van Tyne D."/>
            <person name="Martin M."/>
            <person name="Earl A.M."/>
            <person name="Manson A.L."/>
            <person name="Straub T."/>
            <person name="Salamzade R."/>
            <person name="Saavedra J."/>
            <person name="Lebreton F."/>
            <person name="Prichula J."/>
            <person name="Schaufler K."/>
            <person name="Gaca A."/>
            <person name="Sgardioli B."/>
            <person name="Wagenaar J."/>
            <person name="Strong T."/>
        </authorList>
    </citation>
    <scope>NUCLEOTIDE SEQUENCE [LARGE SCALE GENOMIC DNA]</scope>
    <source>
        <strain evidence="6 7">669A</strain>
    </source>
</reference>
<dbReference type="PANTHER" id="PTHR42987">
    <property type="entry name" value="PEPTIDASE S49"/>
    <property type="match status" value="1"/>
</dbReference>
<dbReference type="NCBIfam" id="TIGR00706">
    <property type="entry name" value="SppA_dom"/>
    <property type="match status" value="1"/>
</dbReference>
<dbReference type="PANTHER" id="PTHR42987:SF7">
    <property type="entry name" value="SIGNAL PEPTIDE PEPTIDASE SPPA-RELATED"/>
    <property type="match status" value="1"/>
</dbReference>
<keyword evidence="4" id="KW-0720">Serine protease</keyword>
<evidence type="ECO:0000313" key="6">
    <source>
        <dbReference type="EMBL" id="MBO1305461.1"/>
    </source>
</evidence>
<dbReference type="SUPFAM" id="SSF52096">
    <property type="entry name" value="ClpP/crotonase"/>
    <property type="match status" value="1"/>
</dbReference>
<evidence type="ECO:0000256" key="1">
    <source>
        <dbReference type="ARBA" id="ARBA00008683"/>
    </source>
</evidence>
<proteinExistence type="inferred from homology"/>
<keyword evidence="7" id="KW-1185">Reference proteome</keyword>
<evidence type="ECO:0000256" key="4">
    <source>
        <dbReference type="ARBA" id="ARBA00022825"/>
    </source>
</evidence>
<comment type="caution">
    <text evidence="6">The sequence shown here is derived from an EMBL/GenBank/DDBJ whole genome shotgun (WGS) entry which is preliminary data.</text>
</comment>
<dbReference type="InterPro" id="IPR004635">
    <property type="entry name" value="Pept_S49_SppA"/>
</dbReference>
<dbReference type="Pfam" id="PF01343">
    <property type="entry name" value="Peptidase_S49"/>
    <property type="match status" value="1"/>
</dbReference>
<dbReference type="InterPro" id="IPR002142">
    <property type="entry name" value="Peptidase_S49"/>
</dbReference>
<dbReference type="RefSeq" id="WP_207672404.1">
    <property type="nucleotide sequence ID" value="NZ_JAFREM010000008.1"/>
</dbReference>
<protein>
    <submittedName>
        <fullName evidence="6">Signal peptide peptidase SppA</fullName>
    </submittedName>
</protein>
<dbReference type="Proteomes" id="UP000664601">
    <property type="component" value="Unassembled WGS sequence"/>
</dbReference>
<evidence type="ECO:0000256" key="3">
    <source>
        <dbReference type="ARBA" id="ARBA00022801"/>
    </source>
</evidence>
<feature type="domain" description="Peptidase S49" evidence="5">
    <location>
        <begin position="131"/>
        <end position="280"/>
    </location>
</feature>
<keyword evidence="2" id="KW-0645">Protease</keyword>
<evidence type="ECO:0000256" key="2">
    <source>
        <dbReference type="ARBA" id="ARBA00022670"/>
    </source>
</evidence>
<dbReference type="InterPro" id="IPR029045">
    <property type="entry name" value="ClpP/crotonase-like_dom_sf"/>
</dbReference>
<comment type="similarity">
    <text evidence="1">Belongs to the peptidase S49 family.</text>
</comment>
<evidence type="ECO:0000313" key="7">
    <source>
        <dbReference type="Proteomes" id="UP000664601"/>
    </source>
</evidence>
<sequence>MNKRRWAAVGIAVFLLIFSAVTSTVTRVRETSESMSQMNELLYGNGEPSEVILEAGSSSKKIAKLTIEGTILNTGTSGLFSSAGYDHETFMKQLETVKNDTTIDGVLLVVNTPGGAVYETAEITKALKEIEENVPVYVSMENQAASGGYYVSANAEKIFASEDTVTGSIGVIMSSTNYSGLMEKLGVTDTTIKSGELKDIGSSSRPQTEKDREVLQAYIDSSYARFVKVVAEGRDMPEDKVRELADGRIYDGAQALENGLVDEIGYPEDALAALKEEQDLSDAQVIEYTDGSTDFINSWLGNQLAEIQNLKPSQEQQVANIIEQVGTPQSPKAMYLYGGE</sequence>
<dbReference type="Gene3D" id="3.90.226.10">
    <property type="entry name" value="2-enoyl-CoA Hydratase, Chain A, domain 1"/>
    <property type="match status" value="2"/>
</dbReference>
<dbReference type="EMBL" id="JAFREM010000008">
    <property type="protein sequence ID" value="MBO1305461.1"/>
    <property type="molecule type" value="Genomic_DNA"/>
</dbReference>
<organism evidence="6 7">
    <name type="scientific">Candidatus Enterococcus moelleringii</name>
    <dbReference type="NCBI Taxonomy" id="2815325"/>
    <lineage>
        <taxon>Bacteria</taxon>
        <taxon>Bacillati</taxon>
        <taxon>Bacillota</taxon>
        <taxon>Bacilli</taxon>
        <taxon>Lactobacillales</taxon>
        <taxon>Enterococcaceae</taxon>
        <taxon>Enterococcus</taxon>
    </lineage>
</organism>
<dbReference type="InterPro" id="IPR047272">
    <property type="entry name" value="S49_SppA_C"/>
</dbReference>
<accession>A0ABS3L9M3</accession>
<keyword evidence="3" id="KW-0378">Hydrolase</keyword>
<dbReference type="CDD" id="cd07023">
    <property type="entry name" value="S49_Sppa_N_C"/>
    <property type="match status" value="1"/>
</dbReference>
<evidence type="ECO:0000259" key="5">
    <source>
        <dbReference type="Pfam" id="PF01343"/>
    </source>
</evidence>
<gene>
    <name evidence="6" type="primary">sppA</name>
    <name evidence="6" type="ORF">JZO70_04775</name>
</gene>